<dbReference type="AlphaFoldDB" id="A0A917F2D1"/>
<protein>
    <submittedName>
        <fullName evidence="2">Uncharacterized protein</fullName>
    </submittedName>
</protein>
<accession>A0A917F2D1</accession>
<organism evidence="2 3">
    <name type="scientific">Ornithinimicrobium tianjinense</name>
    <dbReference type="NCBI Taxonomy" id="1195761"/>
    <lineage>
        <taxon>Bacteria</taxon>
        <taxon>Bacillati</taxon>
        <taxon>Actinomycetota</taxon>
        <taxon>Actinomycetes</taxon>
        <taxon>Micrococcales</taxon>
        <taxon>Ornithinimicrobiaceae</taxon>
        <taxon>Ornithinimicrobium</taxon>
    </lineage>
</organism>
<evidence type="ECO:0000256" key="1">
    <source>
        <dbReference type="SAM" id="MobiDB-lite"/>
    </source>
</evidence>
<name>A0A917F2D1_9MICO</name>
<dbReference type="Proteomes" id="UP000605670">
    <property type="component" value="Unassembled WGS sequence"/>
</dbReference>
<comment type="caution">
    <text evidence="2">The sequence shown here is derived from an EMBL/GenBank/DDBJ whole genome shotgun (WGS) entry which is preliminary data.</text>
</comment>
<evidence type="ECO:0000313" key="2">
    <source>
        <dbReference type="EMBL" id="GGF46171.1"/>
    </source>
</evidence>
<reference evidence="2" key="2">
    <citation type="submission" date="2020-09" db="EMBL/GenBank/DDBJ databases">
        <authorList>
            <person name="Sun Q."/>
            <person name="Zhou Y."/>
        </authorList>
    </citation>
    <scope>NUCLEOTIDE SEQUENCE</scope>
    <source>
        <strain evidence="2">CGMCC 1.12160</strain>
    </source>
</reference>
<feature type="region of interest" description="Disordered" evidence="1">
    <location>
        <begin position="1"/>
        <end position="23"/>
    </location>
</feature>
<dbReference type="EMBL" id="BMEM01000001">
    <property type="protein sequence ID" value="GGF46171.1"/>
    <property type="molecule type" value="Genomic_DNA"/>
</dbReference>
<proteinExistence type="predicted"/>
<sequence>MHIGTAQSREHGPVHAARQVVHRDDDIDVDVTQRHLWLLGALGRNACPVRQQRLPGPAATPVRSGSNARPVRQERLSGPAGTPVRSCEA</sequence>
<keyword evidence="3" id="KW-1185">Reference proteome</keyword>
<gene>
    <name evidence="2" type="ORF">GCM10011366_12370</name>
</gene>
<evidence type="ECO:0000313" key="3">
    <source>
        <dbReference type="Proteomes" id="UP000605670"/>
    </source>
</evidence>
<reference evidence="2" key="1">
    <citation type="journal article" date="2014" name="Int. J. Syst. Evol. Microbiol.">
        <title>Complete genome sequence of Corynebacterium casei LMG S-19264T (=DSM 44701T), isolated from a smear-ripened cheese.</title>
        <authorList>
            <consortium name="US DOE Joint Genome Institute (JGI-PGF)"/>
            <person name="Walter F."/>
            <person name="Albersmeier A."/>
            <person name="Kalinowski J."/>
            <person name="Ruckert C."/>
        </authorList>
    </citation>
    <scope>NUCLEOTIDE SEQUENCE</scope>
    <source>
        <strain evidence="2">CGMCC 1.12160</strain>
    </source>
</reference>
<feature type="region of interest" description="Disordered" evidence="1">
    <location>
        <begin position="51"/>
        <end position="89"/>
    </location>
</feature>